<feature type="compositionally biased region" description="Low complexity" evidence="7">
    <location>
        <begin position="264"/>
        <end position="289"/>
    </location>
</feature>
<feature type="region of interest" description="Disordered" evidence="7">
    <location>
        <begin position="501"/>
        <end position="565"/>
    </location>
</feature>
<gene>
    <name evidence="9" type="ORF">HUG17_8625</name>
</gene>
<dbReference type="FunFam" id="1.10.10.10:FF:000030">
    <property type="entry name" value="Forkhead box protein K2"/>
    <property type="match status" value="1"/>
</dbReference>
<dbReference type="AlphaFoldDB" id="A0A9D4SD94"/>
<feature type="compositionally biased region" description="Polar residues" evidence="7">
    <location>
        <begin position="551"/>
        <end position="564"/>
    </location>
</feature>
<feature type="compositionally biased region" description="Polar residues" evidence="7">
    <location>
        <begin position="382"/>
        <end position="391"/>
    </location>
</feature>
<evidence type="ECO:0000313" key="9">
    <source>
        <dbReference type="EMBL" id="KAH7637521.1"/>
    </source>
</evidence>
<evidence type="ECO:0000256" key="4">
    <source>
        <dbReference type="ARBA" id="ARBA00023163"/>
    </source>
</evidence>
<feature type="compositionally biased region" description="Low complexity" evidence="7">
    <location>
        <begin position="219"/>
        <end position="238"/>
    </location>
</feature>
<keyword evidence="4" id="KW-0804">Transcription</keyword>
<dbReference type="GO" id="GO:0006357">
    <property type="term" value="P:regulation of transcription by RNA polymerase II"/>
    <property type="evidence" value="ECO:0007669"/>
    <property type="project" value="UniProtKB-ARBA"/>
</dbReference>
<feature type="region of interest" description="Disordered" evidence="7">
    <location>
        <begin position="261"/>
        <end position="289"/>
    </location>
</feature>
<feature type="region of interest" description="Disordered" evidence="7">
    <location>
        <begin position="792"/>
        <end position="813"/>
    </location>
</feature>
<comment type="subcellular location">
    <subcellularLocation>
        <location evidence="1 6">Nucleus</location>
    </subcellularLocation>
</comment>
<dbReference type="GO" id="GO:0003700">
    <property type="term" value="F:DNA-binding transcription factor activity"/>
    <property type="evidence" value="ECO:0007669"/>
    <property type="project" value="InterPro"/>
</dbReference>
<dbReference type="GO" id="GO:0043565">
    <property type="term" value="F:sequence-specific DNA binding"/>
    <property type="evidence" value="ECO:0007669"/>
    <property type="project" value="InterPro"/>
</dbReference>
<feature type="region of interest" description="Disordered" evidence="7">
    <location>
        <begin position="634"/>
        <end position="655"/>
    </location>
</feature>
<dbReference type="InterPro" id="IPR036390">
    <property type="entry name" value="WH_DNA-bd_sf"/>
</dbReference>
<evidence type="ECO:0000256" key="6">
    <source>
        <dbReference type="PROSITE-ProRule" id="PRU00089"/>
    </source>
</evidence>
<dbReference type="EMBL" id="SDOV01000008">
    <property type="protein sequence ID" value="KAH7637521.1"/>
    <property type="molecule type" value="Genomic_DNA"/>
</dbReference>
<feature type="compositionally biased region" description="Polar residues" evidence="7">
    <location>
        <begin position="515"/>
        <end position="536"/>
    </location>
</feature>
<dbReference type="PROSITE" id="PS00657">
    <property type="entry name" value="FORK_HEAD_1"/>
    <property type="match status" value="1"/>
</dbReference>
<dbReference type="PROSITE" id="PS50039">
    <property type="entry name" value="FORK_HEAD_3"/>
    <property type="match status" value="1"/>
</dbReference>
<feature type="DNA-binding region" description="Fork-head" evidence="6">
    <location>
        <begin position="411"/>
        <end position="506"/>
    </location>
</feature>
<feature type="region of interest" description="Disordered" evidence="7">
    <location>
        <begin position="363"/>
        <end position="411"/>
    </location>
</feature>
<dbReference type="SUPFAM" id="SSF46785">
    <property type="entry name" value="Winged helix' DNA-binding domain"/>
    <property type="match status" value="1"/>
</dbReference>
<sequence length="1000" mass="110183">MKNDNLVSGQKLLLKNNNNGQQQQHHQQQQPRQIPMAKLEARGFEYLIRGNRTIIGRDSSRGKVDVNMGHSNFISRKNGVFIDGVFQRRGSPPYKLPPTCVFRFPSTNIRLEFQSLIESKHHHYPMDKDGLSSSDDLNQNKSMMLMASNRMNDVINNSNGNQSSKYFSPLKVNIPEIATNTSNNSDFVSPIPSPTGTISAANSCPASPRSNSVRFRFGNNNSNHHLTSSSTNNNNQNQIHKPEEFHKMVAYAAAAAMSCKEESSNNNSNQELIISNNNNNSNESQQQQPQIKNIKVFQITPSLQQQQQQQQQYAQQHGTPIIASISNNSAHQSIIINHHTNGSNFIKTQNGQALLTTTGTTTLTSSKSTSLQNNANDKHQTTIHTPSQSPPHYSIEIGSNSGSGGADDDGKPPYSYAQLIVQAIASAPDKQLTLSGIYTFITKNYPYYRTAEKGWQNSIRHNLSLNRYFLKVPRSQSEPGKGSFWRIDPSSENKLIEQAFKRRRQRPNSGIGDQPSGQSSGRGNHPSRSAPTSPSHQGGGGHYVSGLVTPDSLSREPSPSPTHQENIESEIISTGFNVGSIVTPAYLTIPNADNFLIINNNNNNNKIYSSRSAPGSPGSISALITANVNNSNNNSISNSQLHPLSLTPSSTTTATATTIQMEQKPTVTTTSATATSVSRSAIDLLTSAALAVQQNNDTVVGSSSELSSQSLDDKKPMPALELDSITNKRPSPSMIVDDIDYMEQFNDASQMLTDLDQLLDQLIVAQNKQGQENLSEKIMIMAKNAAQHVRYKDNTPISSSSSAISSSTKSNDKENVNQLLTNLNDLDKKLQSTFHDLQQRRRYVLGAMIRQMQYTVRRIRTNVSRMHTQLISVDNVATQVPLLPRPIIQSMNQSAPAPEFTVQQMQMNKEIIQEIEQRLYSTSRKINDIVIRLNASLDGSNDVGGKIIADNNGQQQQQPSLASSTKIMAQAKSNPINPIKTLNTIIQMTAFQLQQKQQKS</sequence>
<evidence type="ECO:0000256" key="7">
    <source>
        <dbReference type="SAM" id="MobiDB-lite"/>
    </source>
</evidence>
<dbReference type="InterPro" id="IPR018122">
    <property type="entry name" value="TF_fork_head_CS_1"/>
</dbReference>
<evidence type="ECO:0000256" key="3">
    <source>
        <dbReference type="ARBA" id="ARBA00023125"/>
    </source>
</evidence>
<comment type="caution">
    <text evidence="9">The sequence shown here is derived from an EMBL/GenBank/DDBJ whole genome shotgun (WGS) entry which is preliminary data.</text>
</comment>
<reference evidence="9" key="2">
    <citation type="journal article" date="2021" name="World Allergy Organ. J.">
        <title>Chromosome-level assembly of Dermatophagoides farinae genome and transcriptome reveals two novel allergens Der f 37 and Der f 39.</title>
        <authorList>
            <person name="Chen J."/>
            <person name="Cai Z."/>
            <person name="Fan D."/>
            <person name="Hu J."/>
            <person name="Hou Y."/>
            <person name="He Y."/>
            <person name="Zhang Z."/>
            <person name="Zhao Z."/>
            <person name="Gao P."/>
            <person name="Hu W."/>
            <person name="Sun J."/>
            <person name="Li J."/>
            <person name="Ji K."/>
        </authorList>
    </citation>
    <scope>NUCLEOTIDE SEQUENCE</scope>
    <source>
        <strain evidence="9">JKM2019</strain>
    </source>
</reference>
<dbReference type="Pfam" id="PF00250">
    <property type="entry name" value="Forkhead"/>
    <property type="match status" value="1"/>
</dbReference>
<dbReference type="PROSITE" id="PS00658">
    <property type="entry name" value="FORK_HEAD_2"/>
    <property type="match status" value="1"/>
</dbReference>
<evidence type="ECO:0000259" key="8">
    <source>
        <dbReference type="PROSITE" id="PS50039"/>
    </source>
</evidence>
<dbReference type="Proteomes" id="UP000828236">
    <property type="component" value="Unassembled WGS sequence"/>
</dbReference>
<dbReference type="PRINTS" id="PR00053">
    <property type="entry name" value="FORKHEAD"/>
</dbReference>
<feature type="region of interest" description="Disordered" evidence="7">
    <location>
        <begin position="198"/>
        <end position="238"/>
    </location>
</feature>
<keyword evidence="2" id="KW-0805">Transcription regulation</keyword>
<feature type="compositionally biased region" description="Polar residues" evidence="7">
    <location>
        <begin position="198"/>
        <end position="213"/>
    </location>
</feature>
<organism evidence="9">
    <name type="scientific">Dermatophagoides farinae</name>
    <name type="common">American house dust mite</name>
    <dbReference type="NCBI Taxonomy" id="6954"/>
    <lineage>
        <taxon>Eukaryota</taxon>
        <taxon>Metazoa</taxon>
        <taxon>Ecdysozoa</taxon>
        <taxon>Arthropoda</taxon>
        <taxon>Chelicerata</taxon>
        <taxon>Arachnida</taxon>
        <taxon>Acari</taxon>
        <taxon>Acariformes</taxon>
        <taxon>Sarcoptiformes</taxon>
        <taxon>Astigmata</taxon>
        <taxon>Psoroptidia</taxon>
        <taxon>Analgoidea</taxon>
        <taxon>Pyroglyphidae</taxon>
        <taxon>Dermatophagoidinae</taxon>
        <taxon>Dermatophagoides</taxon>
    </lineage>
</organism>
<dbReference type="SMART" id="SM00339">
    <property type="entry name" value="FH"/>
    <property type="match status" value="1"/>
</dbReference>
<dbReference type="PANTHER" id="PTHR45881">
    <property type="entry name" value="CHECKPOINT SUPPRESSOR 1-LIKE, ISOFORM A-RELATED"/>
    <property type="match status" value="1"/>
</dbReference>
<reference evidence="9" key="1">
    <citation type="submission" date="2020-06" db="EMBL/GenBank/DDBJ databases">
        <authorList>
            <person name="Ji K."/>
            <person name="Li J."/>
        </authorList>
    </citation>
    <scope>NUCLEOTIDE SEQUENCE</scope>
    <source>
        <strain evidence="9">JKM2019</strain>
        <tissue evidence="9">Whole body</tissue>
    </source>
</reference>
<evidence type="ECO:0000256" key="1">
    <source>
        <dbReference type="ARBA" id="ARBA00004123"/>
    </source>
</evidence>
<keyword evidence="3 6" id="KW-0238">DNA-binding</keyword>
<dbReference type="GO" id="GO:0005634">
    <property type="term" value="C:nucleus"/>
    <property type="evidence" value="ECO:0007669"/>
    <property type="project" value="UniProtKB-SubCell"/>
</dbReference>
<feature type="compositionally biased region" description="Low complexity" evidence="7">
    <location>
        <begin position="798"/>
        <end position="809"/>
    </location>
</feature>
<evidence type="ECO:0000256" key="5">
    <source>
        <dbReference type="ARBA" id="ARBA00023242"/>
    </source>
</evidence>
<evidence type="ECO:0000256" key="2">
    <source>
        <dbReference type="ARBA" id="ARBA00023015"/>
    </source>
</evidence>
<dbReference type="InterPro" id="IPR036388">
    <property type="entry name" value="WH-like_DNA-bd_sf"/>
</dbReference>
<dbReference type="InterPro" id="IPR030456">
    <property type="entry name" value="TF_fork_head_CS_2"/>
</dbReference>
<name>A0A9D4SD94_DERFA</name>
<dbReference type="Gene3D" id="1.10.10.10">
    <property type="entry name" value="Winged helix-like DNA-binding domain superfamily/Winged helix DNA-binding domain"/>
    <property type="match status" value="1"/>
</dbReference>
<dbReference type="InterPro" id="IPR001766">
    <property type="entry name" value="Fork_head_dom"/>
</dbReference>
<accession>A0A9D4SD94</accession>
<protein>
    <submittedName>
        <fullName evidence="9">Forkhead box protein k2-like protein</fullName>
    </submittedName>
</protein>
<feature type="domain" description="Fork-head" evidence="8">
    <location>
        <begin position="411"/>
        <end position="506"/>
    </location>
</feature>
<proteinExistence type="predicted"/>
<keyword evidence="5 6" id="KW-0539">Nucleus</keyword>